<evidence type="ECO:0000313" key="1">
    <source>
        <dbReference type="EMBL" id="OBZ72854.1"/>
    </source>
</evidence>
<name>A0A1C7MCZ3_GRIFR</name>
<reference evidence="1 2" key="1">
    <citation type="submission" date="2016-03" db="EMBL/GenBank/DDBJ databases">
        <title>Whole genome sequencing of Grifola frondosa 9006-11.</title>
        <authorList>
            <person name="Min B."/>
            <person name="Park H."/>
            <person name="Kim J.-G."/>
            <person name="Cho H."/>
            <person name="Oh Y.-L."/>
            <person name="Kong W.-S."/>
            <person name="Choi I.-G."/>
        </authorList>
    </citation>
    <scope>NUCLEOTIDE SEQUENCE [LARGE SCALE GENOMIC DNA]</scope>
    <source>
        <strain evidence="1 2">9006-11</strain>
    </source>
</reference>
<dbReference type="OMA" id="IINDWIM"/>
<dbReference type="EMBL" id="LUGG01000007">
    <property type="protein sequence ID" value="OBZ72854.1"/>
    <property type="molecule type" value="Genomic_DNA"/>
</dbReference>
<dbReference type="Proteomes" id="UP000092993">
    <property type="component" value="Unassembled WGS sequence"/>
</dbReference>
<protein>
    <recommendedName>
        <fullName evidence="3">Helitron helicase-like domain-containing protein</fullName>
    </recommendedName>
</protein>
<dbReference type="AlphaFoldDB" id="A0A1C7MCZ3"/>
<organism evidence="1 2">
    <name type="scientific">Grifola frondosa</name>
    <name type="common">Maitake</name>
    <name type="synonym">Polyporus frondosus</name>
    <dbReference type="NCBI Taxonomy" id="5627"/>
    <lineage>
        <taxon>Eukaryota</taxon>
        <taxon>Fungi</taxon>
        <taxon>Dikarya</taxon>
        <taxon>Basidiomycota</taxon>
        <taxon>Agaricomycotina</taxon>
        <taxon>Agaricomycetes</taxon>
        <taxon>Polyporales</taxon>
        <taxon>Grifolaceae</taxon>
        <taxon>Grifola</taxon>
    </lineage>
</organism>
<evidence type="ECO:0000313" key="2">
    <source>
        <dbReference type="Proteomes" id="UP000092993"/>
    </source>
</evidence>
<gene>
    <name evidence="1" type="ORF">A0H81_07001</name>
</gene>
<comment type="caution">
    <text evidence="1">The sequence shown here is derived from an EMBL/GenBank/DDBJ whole genome shotgun (WGS) entry which is preliminary data.</text>
</comment>
<sequence>MEEGADDECPFVVHGLTGESMINLMKMDLLKFGQEQLSILNKERFWELARKGLGGLENNAGYKRVSEERRKQQLLIAIFPLVAFNHEQIKNSTTAGYLLAERSKFTDIADRLLHLNNDTLTDLVKRLSEGPVKPETEEEKACFKIINDWIMSHIVSKEHLLVITFSPADINHPIALYFADKDEVFKPQFRSKDERFRLIANNPVAGARFFKMMVELFLTHVLE</sequence>
<dbReference type="STRING" id="5627.A0A1C7MCZ3"/>
<keyword evidence="2" id="KW-1185">Reference proteome</keyword>
<dbReference type="OrthoDB" id="3254930at2759"/>
<accession>A0A1C7MCZ3</accession>
<proteinExistence type="predicted"/>
<evidence type="ECO:0008006" key="3">
    <source>
        <dbReference type="Google" id="ProtNLM"/>
    </source>
</evidence>